<evidence type="ECO:0000259" key="8">
    <source>
        <dbReference type="Pfam" id="PF04577"/>
    </source>
</evidence>
<dbReference type="InterPro" id="IPR007657">
    <property type="entry name" value="Glycosyltransferase_61"/>
</dbReference>
<dbReference type="PROSITE" id="PS51257">
    <property type="entry name" value="PROKAR_LIPOPROTEIN"/>
    <property type="match status" value="1"/>
</dbReference>
<evidence type="ECO:0000256" key="6">
    <source>
        <dbReference type="SAM" id="MobiDB-lite"/>
    </source>
</evidence>
<proteinExistence type="predicted"/>
<comment type="caution">
    <text evidence="9">The sequence shown here is derived from an EMBL/GenBank/DDBJ whole genome shotgun (WGS) entry which is preliminary data.</text>
</comment>
<reference evidence="9" key="1">
    <citation type="submission" date="2020-10" db="EMBL/GenBank/DDBJ databases">
        <authorList>
            <person name="Han B."/>
            <person name="Lu T."/>
            <person name="Zhao Q."/>
            <person name="Huang X."/>
            <person name="Zhao Y."/>
        </authorList>
    </citation>
    <scope>NUCLEOTIDE SEQUENCE</scope>
</reference>
<evidence type="ECO:0000256" key="4">
    <source>
        <dbReference type="ARBA" id="ARBA00022679"/>
    </source>
</evidence>
<keyword evidence="7" id="KW-0472">Membrane</keyword>
<keyword evidence="3" id="KW-0328">Glycosyltransferase</keyword>
<dbReference type="Pfam" id="PF04577">
    <property type="entry name" value="Glyco_transf_61"/>
    <property type="match status" value="1"/>
</dbReference>
<feature type="region of interest" description="Disordered" evidence="6">
    <location>
        <begin position="183"/>
        <end position="253"/>
    </location>
</feature>
<evidence type="ECO:0000256" key="2">
    <source>
        <dbReference type="ARBA" id="ARBA00004881"/>
    </source>
</evidence>
<keyword evidence="7" id="KW-0812">Transmembrane</keyword>
<keyword evidence="7" id="KW-1133">Transmembrane helix</keyword>
<evidence type="ECO:0000256" key="7">
    <source>
        <dbReference type="SAM" id="Phobius"/>
    </source>
</evidence>
<dbReference type="GO" id="GO:0016763">
    <property type="term" value="F:pentosyltransferase activity"/>
    <property type="evidence" value="ECO:0007669"/>
    <property type="project" value="UniProtKB-ARBA"/>
</dbReference>
<dbReference type="PANTHER" id="PTHR20961">
    <property type="entry name" value="GLYCOSYLTRANSFERASE"/>
    <property type="match status" value="1"/>
</dbReference>
<keyword evidence="4" id="KW-0808">Transferase</keyword>
<dbReference type="EMBL" id="CAJGYO010000006">
    <property type="protein sequence ID" value="CAD6239386.1"/>
    <property type="molecule type" value="Genomic_DNA"/>
</dbReference>
<keyword evidence="10" id="KW-1185">Reference proteome</keyword>
<dbReference type="PANTHER" id="PTHR20961:SF85">
    <property type="entry name" value="GLYCOSYLTRANSFERASE FAMILY 61 PROTEIN"/>
    <property type="match status" value="1"/>
</dbReference>
<feature type="domain" description="Glycosyltransferase 61 catalytic" evidence="8">
    <location>
        <begin position="462"/>
        <end position="565"/>
    </location>
</feature>
<comment type="pathway">
    <text evidence="2">Glycan metabolism.</text>
</comment>
<accession>A0A811PBU4</accession>
<dbReference type="AlphaFoldDB" id="A0A811PBU4"/>
<evidence type="ECO:0000313" key="9">
    <source>
        <dbReference type="EMBL" id="CAD6239386.1"/>
    </source>
</evidence>
<dbReference type="GO" id="GO:0000139">
    <property type="term" value="C:Golgi membrane"/>
    <property type="evidence" value="ECO:0007669"/>
    <property type="project" value="UniProtKB-SubCell"/>
</dbReference>
<dbReference type="Proteomes" id="UP000604825">
    <property type="component" value="Unassembled WGS sequence"/>
</dbReference>
<feature type="region of interest" description="Disordered" evidence="6">
    <location>
        <begin position="65"/>
        <end position="169"/>
    </location>
</feature>
<feature type="transmembrane region" description="Helical" evidence="7">
    <location>
        <begin position="20"/>
        <end position="40"/>
    </location>
</feature>
<dbReference type="InterPro" id="IPR049625">
    <property type="entry name" value="Glyco_transf_61_cat"/>
</dbReference>
<feature type="compositionally biased region" description="Low complexity" evidence="6">
    <location>
        <begin position="113"/>
        <end position="127"/>
    </location>
</feature>
<comment type="subcellular location">
    <subcellularLocation>
        <location evidence="1">Golgi apparatus membrane</location>
        <topology evidence="1">Single-pass type II membrane protein</topology>
    </subcellularLocation>
</comment>
<keyword evidence="5" id="KW-0325">Glycoprotein</keyword>
<dbReference type="OrthoDB" id="529273at2759"/>
<feature type="compositionally biased region" description="Low complexity" evidence="6">
    <location>
        <begin position="191"/>
        <end position="203"/>
    </location>
</feature>
<feature type="compositionally biased region" description="Basic and acidic residues" evidence="6">
    <location>
        <begin position="102"/>
        <end position="111"/>
    </location>
</feature>
<feature type="compositionally biased region" description="Low complexity" evidence="6">
    <location>
        <begin position="148"/>
        <end position="163"/>
    </location>
</feature>
<gene>
    <name evidence="9" type="ORF">NCGR_LOCUS26358</name>
</gene>
<name>A0A811PBU4_9POAL</name>
<evidence type="ECO:0000256" key="3">
    <source>
        <dbReference type="ARBA" id="ARBA00022676"/>
    </source>
</evidence>
<evidence type="ECO:0000256" key="1">
    <source>
        <dbReference type="ARBA" id="ARBA00004323"/>
    </source>
</evidence>
<organism evidence="9 10">
    <name type="scientific">Miscanthus lutarioriparius</name>
    <dbReference type="NCBI Taxonomy" id="422564"/>
    <lineage>
        <taxon>Eukaryota</taxon>
        <taxon>Viridiplantae</taxon>
        <taxon>Streptophyta</taxon>
        <taxon>Embryophyta</taxon>
        <taxon>Tracheophyta</taxon>
        <taxon>Spermatophyta</taxon>
        <taxon>Magnoliopsida</taxon>
        <taxon>Liliopsida</taxon>
        <taxon>Poales</taxon>
        <taxon>Poaceae</taxon>
        <taxon>PACMAD clade</taxon>
        <taxon>Panicoideae</taxon>
        <taxon>Andropogonodae</taxon>
        <taxon>Andropogoneae</taxon>
        <taxon>Saccharinae</taxon>
        <taxon>Miscanthus</taxon>
    </lineage>
</organism>
<feature type="compositionally biased region" description="Basic and acidic residues" evidence="6">
    <location>
        <begin position="72"/>
        <end position="84"/>
    </location>
</feature>
<protein>
    <recommendedName>
        <fullName evidence="8">Glycosyltransferase 61 catalytic domain-containing protein</fullName>
    </recommendedName>
</protein>
<feature type="compositionally biased region" description="Pro residues" evidence="6">
    <location>
        <begin position="206"/>
        <end position="222"/>
    </location>
</feature>
<sequence>MEGGGKLAYSYGGVEPRKFGLGLVAGLLLVSCAYFSSIKFDAVHIVMSKQPIKPQAYLDSGLQDQGAWSSKEGSKAEVLEKDGDVGNGISSFGQGESGRVSSLEEKQKDETFAGNGDAAGVAVVSAAPPDLAEEGGKDEVPEKDDDPSAVAALPPLSSDSSDSTQESGVLEDQELQVRNAIAAAANPPKESNSISSNDNGSSSETPPDPAEIPVPVPSPEIEPPSSANEISATSSEVTAPPFQMTPPIPEVKQTDWEAPVREWKPLCDLTSNYRIDWCELEGDVRVVGSNASVTLVAPPSGADNHTFHEESWSIKPYPRKADPNAMHSVRALTVRSVAAMATATDAPPPACTDWHDVPALVFSVRGYTGNYFHAYTDVILPLFLTARQYAGEVVLLVTDFQAWWVGKYLPVFRSLSNYAPVDLDRDPRVRCFRHVQVGLTSHDDFSIDPRRAPNGYSMLDFTQFMRETYGLPRDVALSPVAPASRDQRRRRPRLLVIARARTRRFLNTEEIVRGARKVGFEVVVSEGAHEVAPFAELVNTCDAVVGVHGAGLTNMVFLPRGGVVVQVLPLGPLEFVASYFRGPARDMGLAYLEYHVAPEESTLVDQYPRDHPVLADPMSVKAKDWVSFMGVYLFKQDVRLDMKRFRPVLKKALARLRAKPKNNNN</sequence>
<evidence type="ECO:0000256" key="5">
    <source>
        <dbReference type="ARBA" id="ARBA00023180"/>
    </source>
</evidence>
<evidence type="ECO:0000313" key="10">
    <source>
        <dbReference type="Proteomes" id="UP000604825"/>
    </source>
</evidence>